<evidence type="ECO:0008006" key="2">
    <source>
        <dbReference type="Google" id="ProtNLM"/>
    </source>
</evidence>
<accession>A0A382T6X8</accession>
<dbReference type="Pfam" id="PF06325">
    <property type="entry name" value="PrmA"/>
    <property type="match status" value="1"/>
</dbReference>
<proteinExistence type="predicted"/>
<sequence length="116" mass="13284">MSWLQLELETNQTHAEELSTLFEQLGAISVSLTASGSEPVFDESDKDNTFWERTKLSVLLNSKCNIDNLLIQLHSHVGSNSIYSHNIKFLEDKDWVSEFKSKYQPIFFSNKICISP</sequence>
<organism evidence="1">
    <name type="scientific">marine metagenome</name>
    <dbReference type="NCBI Taxonomy" id="408172"/>
    <lineage>
        <taxon>unclassified sequences</taxon>
        <taxon>metagenomes</taxon>
        <taxon>ecological metagenomes</taxon>
    </lineage>
</organism>
<dbReference type="AlphaFoldDB" id="A0A382T6X8"/>
<protein>
    <recommendedName>
        <fullName evidence="2">50S ribosomal protein L11 methyltransferase</fullName>
    </recommendedName>
</protein>
<evidence type="ECO:0000313" key="1">
    <source>
        <dbReference type="EMBL" id="SVD17237.1"/>
    </source>
</evidence>
<feature type="non-terminal residue" evidence="1">
    <location>
        <position position="116"/>
    </location>
</feature>
<name>A0A382T6X8_9ZZZZ</name>
<dbReference type="EMBL" id="UINC01133982">
    <property type="protein sequence ID" value="SVD17237.1"/>
    <property type="molecule type" value="Genomic_DNA"/>
</dbReference>
<reference evidence="1" key="1">
    <citation type="submission" date="2018-05" db="EMBL/GenBank/DDBJ databases">
        <authorList>
            <person name="Lanie J.A."/>
            <person name="Ng W.-L."/>
            <person name="Kazmierczak K.M."/>
            <person name="Andrzejewski T.M."/>
            <person name="Davidsen T.M."/>
            <person name="Wayne K.J."/>
            <person name="Tettelin H."/>
            <person name="Glass J.I."/>
            <person name="Rusch D."/>
            <person name="Podicherti R."/>
            <person name="Tsui H.-C.T."/>
            <person name="Winkler M.E."/>
        </authorList>
    </citation>
    <scope>NUCLEOTIDE SEQUENCE</scope>
</reference>
<gene>
    <name evidence="1" type="ORF">METZ01_LOCUS370091</name>
</gene>